<feature type="domain" description="SLH" evidence="2">
    <location>
        <begin position="72"/>
        <end position="135"/>
    </location>
</feature>
<keyword evidence="4" id="KW-1185">Reference proteome</keyword>
<evidence type="ECO:0000313" key="3">
    <source>
        <dbReference type="EMBL" id="MCQ4924000.1"/>
    </source>
</evidence>
<accession>A0ABT1SCG6</accession>
<feature type="signal peptide" evidence="1">
    <location>
        <begin position="1"/>
        <end position="21"/>
    </location>
</feature>
<dbReference type="Proteomes" id="UP001524478">
    <property type="component" value="Unassembled WGS sequence"/>
</dbReference>
<reference evidence="3 4" key="1">
    <citation type="submission" date="2022-06" db="EMBL/GenBank/DDBJ databases">
        <title>Isolation of gut microbiota from human fecal samples.</title>
        <authorList>
            <person name="Pamer E.G."/>
            <person name="Barat B."/>
            <person name="Waligurski E."/>
            <person name="Medina S."/>
            <person name="Paddock L."/>
            <person name="Mostad J."/>
        </authorList>
    </citation>
    <scope>NUCLEOTIDE SEQUENCE [LARGE SCALE GENOMIC DNA]</scope>
    <source>
        <strain evidence="3 4">DFI.7.95</strain>
    </source>
</reference>
<keyword evidence="1" id="KW-0732">Signal</keyword>
<gene>
    <name evidence="3" type="ORF">NE686_12940</name>
</gene>
<dbReference type="Pfam" id="PF00395">
    <property type="entry name" value="SLH"/>
    <property type="match status" value="1"/>
</dbReference>
<evidence type="ECO:0000259" key="2">
    <source>
        <dbReference type="PROSITE" id="PS51272"/>
    </source>
</evidence>
<dbReference type="RefSeq" id="WP_256311825.1">
    <property type="nucleotide sequence ID" value="NZ_JANGAC010000009.1"/>
</dbReference>
<proteinExistence type="predicted"/>
<sequence length="296" mass="33408">MKKTLSVLLAIVLLLPSFTFASPYDDLIDNARVFQMGIMGQGRIDLDKKISREEMAAIAVRLKGLEYMKDFQKQSTPFKDVKGWSVPYINIAYDMKLVNGVKKDFFNPNGKISYGELLTVLMRILDYEDGVDFKKYPEDYYSKALEIGLGNLYIPHDEVVTRGIAAATINKALDLKMKNSDKNLSSLQGSYYINIPGTSPNAEDYIVDNKVYMRDLNFNTTIVGVFSGVLMGVSDFSEYKVVLLSKSDKILDSMILGRNGKFSIENFDISTLSKLQGYKYEIYSPSGNLILWDNLD</sequence>
<dbReference type="InterPro" id="IPR001119">
    <property type="entry name" value="SLH_dom"/>
</dbReference>
<dbReference type="EMBL" id="JANGAC010000009">
    <property type="protein sequence ID" value="MCQ4924000.1"/>
    <property type="molecule type" value="Genomic_DNA"/>
</dbReference>
<protein>
    <submittedName>
        <fullName evidence="3">S-layer homology domain-containing protein</fullName>
    </submittedName>
</protein>
<organism evidence="3 4">
    <name type="scientific">Tissierella carlieri</name>
    <dbReference type="NCBI Taxonomy" id="689904"/>
    <lineage>
        <taxon>Bacteria</taxon>
        <taxon>Bacillati</taxon>
        <taxon>Bacillota</taxon>
        <taxon>Tissierellia</taxon>
        <taxon>Tissierellales</taxon>
        <taxon>Tissierellaceae</taxon>
        <taxon>Tissierella</taxon>
    </lineage>
</organism>
<evidence type="ECO:0000313" key="4">
    <source>
        <dbReference type="Proteomes" id="UP001524478"/>
    </source>
</evidence>
<dbReference type="PROSITE" id="PS51272">
    <property type="entry name" value="SLH"/>
    <property type="match status" value="1"/>
</dbReference>
<comment type="caution">
    <text evidence="3">The sequence shown here is derived from an EMBL/GenBank/DDBJ whole genome shotgun (WGS) entry which is preliminary data.</text>
</comment>
<name>A0ABT1SCG6_9FIRM</name>
<evidence type="ECO:0000256" key="1">
    <source>
        <dbReference type="SAM" id="SignalP"/>
    </source>
</evidence>
<feature type="chain" id="PRO_5046860907" evidence="1">
    <location>
        <begin position="22"/>
        <end position="296"/>
    </location>
</feature>